<reference evidence="1" key="1">
    <citation type="submission" date="2020-02" db="EMBL/GenBank/DDBJ databases">
        <authorList>
            <person name="Meier V. D."/>
        </authorList>
    </citation>
    <scope>NUCLEOTIDE SEQUENCE</scope>
    <source>
        <strain evidence="1">AVDCRST_MAG48</strain>
    </source>
</reference>
<accession>A0A6J4K905</accession>
<dbReference type="EMBL" id="CADCTS010000161">
    <property type="protein sequence ID" value="CAA9298457.1"/>
    <property type="molecule type" value="Genomic_DNA"/>
</dbReference>
<protein>
    <submittedName>
        <fullName evidence="1">Uncharacterized protein</fullName>
    </submittedName>
</protein>
<evidence type="ECO:0000313" key="1">
    <source>
        <dbReference type="EMBL" id="CAA9298457.1"/>
    </source>
</evidence>
<gene>
    <name evidence="1" type="ORF">AVDCRST_MAG48-1119</name>
</gene>
<sequence length="28" mass="2857">PVTAVEKAYRLATQLLAVLTAGTGDAAR</sequence>
<name>A0A6J4K905_9ACTN</name>
<feature type="non-terminal residue" evidence="1">
    <location>
        <position position="1"/>
    </location>
</feature>
<organism evidence="1">
    <name type="scientific">uncultured Friedmanniella sp</name>
    <dbReference type="NCBI Taxonomy" id="335381"/>
    <lineage>
        <taxon>Bacteria</taxon>
        <taxon>Bacillati</taxon>
        <taxon>Actinomycetota</taxon>
        <taxon>Actinomycetes</taxon>
        <taxon>Propionibacteriales</taxon>
        <taxon>Nocardioidaceae</taxon>
        <taxon>Friedmanniella</taxon>
        <taxon>environmental samples</taxon>
    </lineage>
</organism>
<dbReference type="AlphaFoldDB" id="A0A6J4K905"/>
<proteinExistence type="predicted"/>